<protein>
    <recommendedName>
        <fullName evidence="4">Rpn family recombination-promoting nuclease/putative transposase</fullName>
    </recommendedName>
</protein>
<dbReference type="PANTHER" id="PTHR41317:SF1">
    <property type="entry name" value="PD-(D_E)XK NUCLEASE FAMILY TRANSPOSASE"/>
    <property type="match status" value="1"/>
</dbReference>
<evidence type="ECO:0008006" key="4">
    <source>
        <dbReference type="Google" id="ProtNLM"/>
    </source>
</evidence>
<name>A0AA92W2Z2_9BACT</name>
<organism evidence="2 3">
    <name type="scientific">Segatella copri</name>
    <dbReference type="NCBI Taxonomy" id="165179"/>
    <lineage>
        <taxon>Bacteria</taxon>
        <taxon>Pseudomonadati</taxon>
        <taxon>Bacteroidota</taxon>
        <taxon>Bacteroidia</taxon>
        <taxon>Bacteroidales</taxon>
        <taxon>Prevotellaceae</taxon>
        <taxon>Segatella</taxon>
    </lineage>
</organism>
<evidence type="ECO:0000313" key="2">
    <source>
        <dbReference type="EMBL" id="RGU89411.1"/>
    </source>
</evidence>
<comment type="caution">
    <text evidence="2">The sequence shown here is derived from an EMBL/GenBank/DDBJ whole genome shotgun (WGS) entry which is preliminary data.</text>
</comment>
<sequence>MANGTIMEVISSETAILYQFVPVYVVCIMNFMPKEHEVTKFRTDVVLREKSSDSIFSDKLRFIYLSLPFFDKSEEECETGFEKWIYVLKYMEVLERLPFTAQKKIFDHLAKLADVRCLSSEEREKYDESIKAADDYYGVLMSYYMNGIDEGVAKGEARGSHHKSLEIAKKMMAKGMDENTIMEITGLTQEEIRKLIS</sequence>
<dbReference type="EMBL" id="QRYP01000077">
    <property type="protein sequence ID" value="RGU89411.1"/>
    <property type="molecule type" value="Genomic_DNA"/>
</dbReference>
<dbReference type="Pfam" id="PF12784">
    <property type="entry name" value="PDDEXK_2"/>
    <property type="match status" value="1"/>
</dbReference>
<feature type="transmembrane region" description="Helical" evidence="1">
    <location>
        <begin position="15"/>
        <end position="32"/>
    </location>
</feature>
<dbReference type="PANTHER" id="PTHR41317">
    <property type="entry name" value="PD-(D_E)XK NUCLEASE FAMILY TRANSPOSASE"/>
    <property type="match status" value="1"/>
</dbReference>
<dbReference type="AlphaFoldDB" id="A0AA92W2Z2"/>
<evidence type="ECO:0000313" key="3">
    <source>
        <dbReference type="Proteomes" id="UP000285236"/>
    </source>
</evidence>
<keyword evidence="1" id="KW-0472">Membrane</keyword>
<dbReference type="Proteomes" id="UP000285236">
    <property type="component" value="Unassembled WGS sequence"/>
</dbReference>
<keyword evidence="1" id="KW-1133">Transmembrane helix</keyword>
<accession>A0AA92W2Z2</accession>
<keyword evidence="1" id="KW-0812">Transmembrane</keyword>
<gene>
    <name evidence="2" type="ORF">DWW35_15150</name>
</gene>
<proteinExistence type="predicted"/>
<evidence type="ECO:0000256" key="1">
    <source>
        <dbReference type="SAM" id="Phobius"/>
    </source>
</evidence>
<reference evidence="2 3" key="1">
    <citation type="submission" date="2018-08" db="EMBL/GenBank/DDBJ databases">
        <title>A genome reference for cultivated species of the human gut microbiota.</title>
        <authorList>
            <person name="Zou Y."/>
            <person name="Xue W."/>
            <person name="Luo G."/>
        </authorList>
    </citation>
    <scope>NUCLEOTIDE SEQUENCE [LARGE SCALE GENOMIC DNA]</scope>
    <source>
        <strain evidence="2 3">AF15-25</strain>
    </source>
</reference>